<evidence type="ECO:0000313" key="9">
    <source>
        <dbReference type="EMBL" id="CEF99129.1"/>
    </source>
</evidence>
<dbReference type="SMART" id="SM00184">
    <property type="entry name" value="RING"/>
    <property type="match status" value="1"/>
</dbReference>
<keyword evidence="2 4" id="KW-0863">Zinc-finger</keyword>
<dbReference type="GO" id="GO:0005737">
    <property type="term" value="C:cytoplasm"/>
    <property type="evidence" value="ECO:0007669"/>
    <property type="project" value="TreeGrafter"/>
</dbReference>
<dbReference type="Pfam" id="PF07576">
    <property type="entry name" value="BRAP2"/>
    <property type="match status" value="1"/>
</dbReference>
<keyword evidence="10" id="KW-1185">Reference proteome</keyword>
<dbReference type="CDD" id="cd16457">
    <property type="entry name" value="RING-H2_BRAP2"/>
    <property type="match status" value="1"/>
</dbReference>
<dbReference type="RefSeq" id="XP_003081301.2">
    <property type="nucleotide sequence ID" value="XM_003081253.2"/>
</dbReference>
<dbReference type="EMBL" id="CAID01000009">
    <property type="protein sequence ID" value="CEF99129.1"/>
    <property type="molecule type" value="Genomic_DNA"/>
</dbReference>
<gene>
    <name evidence="9" type="ORF">OT_ostta09g03120</name>
</gene>
<evidence type="ECO:0000256" key="2">
    <source>
        <dbReference type="ARBA" id="ARBA00022771"/>
    </source>
</evidence>
<dbReference type="PROSITE" id="PS50271">
    <property type="entry name" value="ZF_UBP"/>
    <property type="match status" value="1"/>
</dbReference>
<dbReference type="AlphaFoldDB" id="A0A090MAJ3"/>
<evidence type="ECO:0000313" key="10">
    <source>
        <dbReference type="Proteomes" id="UP000009170"/>
    </source>
</evidence>
<dbReference type="InterPro" id="IPR011422">
    <property type="entry name" value="BRAP2/ETP1_RRM"/>
</dbReference>
<dbReference type="FunCoup" id="A0A090MAJ3">
    <property type="interactions" value="1752"/>
</dbReference>
<dbReference type="SMART" id="SM00290">
    <property type="entry name" value="ZnF_UBP"/>
    <property type="match status" value="1"/>
</dbReference>
<dbReference type="OrthoDB" id="273556at2759"/>
<keyword evidence="3" id="KW-0862">Zinc</keyword>
<keyword evidence="1" id="KW-0479">Metal-binding</keyword>
<dbReference type="Gene3D" id="3.30.40.10">
    <property type="entry name" value="Zinc/RING finger domain, C3HC4 (zinc finger)"/>
    <property type="match status" value="2"/>
</dbReference>
<sequence length="458" mass="50018">MSLSDFCRFAAGATSRARSMRALKSAGDGARASGTYDVVLEFDRDADAEAFVENYHGRRLRASSAETCAAVRVESVAYDDGDGDAAREAARTRTEVPTCPVCLDRLDADASGIATTICDHTFHAACLERWADASCPVCRHVAGEAEERATCATCGTDGDLWVCLICGEVGCGRYAGACAVNHWKETNHTYSLELGTQRVWDYVSDGFVHRLIQSKSGLVELTPPERRRASTSRGGGGYDETSSCSPNRAPDVSDLDAELEEALVASKLDAIASEYDLLLTSQLESQRKYFENLLEAATARVEGTITREDEENRNAATLARAVDEAKNAKRELSAAQKANARHVKTIEGLRSEIKHLQTLCDTLGENVEAFKAQGERAEKRKTVEIRLKDARIKELEDENRDLMLFLDTSRKLHVGGEVDEIAGGTIVGVDPDAPAKSSTPARNPTHERLRSKLEDRKR</sequence>
<feature type="compositionally biased region" description="Basic and acidic residues" evidence="6">
    <location>
        <begin position="444"/>
        <end position="458"/>
    </location>
</feature>
<feature type="region of interest" description="Disordered" evidence="6">
    <location>
        <begin position="424"/>
        <end position="458"/>
    </location>
</feature>
<dbReference type="Pfam" id="PF02148">
    <property type="entry name" value="zf-UBP"/>
    <property type="match status" value="1"/>
</dbReference>
<dbReference type="InterPro" id="IPR001841">
    <property type="entry name" value="Znf_RING"/>
</dbReference>
<proteinExistence type="predicted"/>
<keyword evidence="5" id="KW-0175">Coiled coil</keyword>
<dbReference type="GO" id="GO:0016567">
    <property type="term" value="P:protein ubiquitination"/>
    <property type="evidence" value="ECO:0007669"/>
    <property type="project" value="TreeGrafter"/>
</dbReference>
<dbReference type="GO" id="GO:0008270">
    <property type="term" value="F:zinc ion binding"/>
    <property type="evidence" value="ECO:0007669"/>
    <property type="project" value="UniProtKB-KW"/>
</dbReference>
<organism evidence="9 10">
    <name type="scientific">Ostreococcus tauri</name>
    <name type="common">Marine green alga</name>
    <dbReference type="NCBI Taxonomy" id="70448"/>
    <lineage>
        <taxon>Eukaryota</taxon>
        <taxon>Viridiplantae</taxon>
        <taxon>Chlorophyta</taxon>
        <taxon>Mamiellophyceae</taxon>
        <taxon>Mamiellales</taxon>
        <taxon>Bathycoccaceae</taxon>
        <taxon>Ostreococcus</taxon>
    </lineage>
</organism>
<protein>
    <submittedName>
        <fullName evidence="9">Zinc finger, RING/FYVE/PHD-type</fullName>
    </submittedName>
</protein>
<feature type="domain" description="UBP-type" evidence="8">
    <location>
        <begin position="133"/>
        <end position="229"/>
    </location>
</feature>
<name>A0A090MAJ3_OSTTA</name>
<evidence type="ECO:0000256" key="1">
    <source>
        <dbReference type="ARBA" id="ARBA00022723"/>
    </source>
</evidence>
<evidence type="ECO:0000259" key="8">
    <source>
        <dbReference type="PROSITE" id="PS50271"/>
    </source>
</evidence>
<dbReference type="STRING" id="70448.A0A090MAJ3"/>
<accession>A0A090MAJ3</accession>
<reference evidence="9 10" key="2">
    <citation type="journal article" date="2014" name="BMC Genomics">
        <title>An improved genome of the model marine alga Ostreococcus tauri unfolds by assessing Illumina de novo assemblies.</title>
        <authorList>
            <person name="Blanc-Mathieu R."/>
            <person name="Verhelst B."/>
            <person name="Derelle E."/>
            <person name="Rombauts S."/>
            <person name="Bouget F.Y."/>
            <person name="Carre I."/>
            <person name="Chateau A."/>
            <person name="Eyre-Walker A."/>
            <person name="Grimsley N."/>
            <person name="Moreau H."/>
            <person name="Piegu B."/>
            <person name="Rivals E."/>
            <person name="Schackwitz W."/>
            <person name="Van de Peer Y."/>
            <person name="Piganeau G."/>
        </authorList>
    </citation>
    <scope>NUCLEOTIDE SEQUENCE [LARGE SCALE GENOMIC DNA]</scope>
    <source>
        <strain evidence="10">OTTH 0595 / CCAP 157/2 / RCC745</strain>
    </source>
</reference>
<feature type="domain" description="RING-type" evidence="7">
    <location>
        <begin position="99"/>
        <end position="139"/>
    </location>
</feature>
<dbReference type="InterPro" id="IPR013083">
    <property type="entry name" value="Znf_RING/FYVE/PHD"/>
</dbReference>
<dbReference type="GO" id="GO:0061630">
    <property type="term" value="F:ubiquitin protein ligase activity"/>
    <property type="evidence" value="ECO:0007669"/>
    <property type="project" value="TreeGrafter"/>
</dbReference>
<dbReference type="InParanoid" id="A0A090MAJ3"/>
<dbReference type="Proteomes" id="UP000009170">
    <property type="component" value="Unassembled WGS sequence"/>
</dbReference>
<dbReference type="InterPro" id="IPR001607">
    <property type="entry name" value="Znf_UBP"/>
</dbReference>
<dbReference type="Pfam" id="PF13639">
    <property type="entry name" value="zf-RING_2"/>
    <property type="match status" value="1"/>
</dbReference>
<dbReference type="PROSITE" id="PS50089">
    <property type="entry name" value="ZF_RING_2"/>
    <property type="match status" value="1"/>
</dbReference>
<dbReference type="GO" id="GO:0007265">
    <property type="term" value="P:Ras protein signal transduction"/>
    <property type="evidence" value="ECO:0007669"/>
    <property type="project" value="TreeGrafter"/>
</dbReference>
<comment type="caution">
    <text evidence="9">The sequence shown here is derived from an EMBL/GenBank/DDBJ whole genome shotgun (WGS) entry which is preliminary data.</text>
</comment>
<evidence type="ECO:0000256" key="5">
    <source>
        <dbReference type="SAM" id="Coils"/>
    </source>
</evidence>
<evidence type="ECO:0000259" key="7">
    <source>
        <dbReference type="PROSITE" id="PS50089"/>
    </source>
</evidence>
<evidence type="ECO:0000256" key="6">
    <source>
        <dbReference type="SAM" id="MobiDB-lite"/>
    </source>
</evidence>
<dbReference type="SUPFAM" id="SSF57850">
    <property type="entry name" value="RING/U-box"/>
    <property type="match status" value="1"/>
</dbReference>
<dbReference type="KEGG" id="ota:OT_ostta09g03120"/>
<evidence type="ECO:0000256" key="4">
    <source>
        <dbReference type="PROSITE-ProRule" id="PRU00502"/>
    </source>
</evidence>
<feature type="coiled-coil region" evidence="5">
    <location>
        <begin position="308"/>
        <end position="366"/>
    </location>
</feature>
<dbReference type="PANTHER" id="PTHR24007:SF7">
    <property type="entry name" value="BRCA1-ASSOCIATED PROTEIN"/>
    <property type="match status" value="1"/>
</dbReference>
<dbReference type="PANTHER" id="PTHR24007">
    <property type="entry name" value="BRCA1-ASSOCIATED PROTEIN"/>
    <property type="match status" value="1"/>
</dbReference>
<feature type="region of interest" description="Disordered" evidence="6">
    <location>
        <begin position="222"/>
        <end position="251"/>
    </location>
</feature>
<reference evidence="10" key="1">
    <citation type="journal article" date="2006" name="Proc. Natl. Acad. Sci. U.S.A.">
        <title>Genome analysis of the smallest free-living eukaryote Ostreococcus tauri unveils many unique features.</title>
        <authorList>
            <person name="Derelle E."/>
            <person name="Ferraz C."/>
            <person name="Rombauts S."/>
            <person name="Rouze P."/>
            <person name="Worden A.Z."/>
            <person name="Robbens S."/>
            <person name="Partensky F."/>
            <person name="Degroeve S."/>
            <person name="Echeynie S."/>
            <person name="Cooke R."/>
            <person name="Saeys Y."/>
            <person name="Wuyts J."/>
            <person name="Jabbari K."/>
            <person name="Bowler C."/>
            <person name="Panaud O."/>
            <person name="Piegu B."/>
            <person name="Ball S.G."/>
            <person name="Ral J.-P."/>
            <person name="Bouget F.-Y."/>
            <person name="Piganeau G."/>
            <person name="De Baets B."/>
            <person name="Picard A."/>
            <person name="Delseny M."/>
            <person name="Demaille J."/>
            <person name="Van de Peer Y."/>
            <person name="Moreau H."/>
        </authorList>
    </citation>
    <scope>NUCLEOTIDE SEQUENCE [LARGE SCALE GENOMIC DNA]</scope>
    <source>
        <strain evidence="10">OTTH 0595 / CCAP 157/2 / RCC745</strain>
    </source>
</reference>
<dbReference type="GeneID" id="9833551"/>
<evidence type="ECO:0000256" key="3">
    <source>
        <dbReference type="ARBA" id="ARBA00022833"/>
    </source>
</evidence>
<dbReference type="InterPro" id="IPR047243">
    <property type="entry name" value="RING-H2_BRAP2"/>
</dbReference>